<name>A0A915KJ68_ROMCU</name>
<dbReference type="InterPro" id="IPR028002">
    <property type="entry name" value="Myb_DNA-bind_5"/>
</dbReference>
<organism evidence="5 6">
    <name type="scientific">Romanomermis culicivorax</name>
    <name type="common">Nematode worm</name>
    <dbReference type="NCBI Taxonomy" id="13658"/>
    <lineage>
        <taxon>Eukaryota</taxon>
        <taxon>Metazoa</taxon>
        <taxon>Ecdysozoa</taxon>
        <taxon>Nematoda</taxon>
        <taxon>Enoplea</taxon>
        <taxon>Dorylaimia</taxon>
        <taxon>Mermithida</taxon>
        <taxon>Mermithoidea</taxon>
        <taxon>Mermithidae</taxon>
        <taxon>Romanomermis</taxon>
    </lineage>
</organism>
<evidence type="ECO:0000256" key="3">
    <source>
        <dbReference type="ARBA" id="ARBA00025466"/>
    </source>
</evidence>
<dbReference type="WBParaSite" id="nRc.2.0.1.t38870-RA">
    <property type="protein sequence ID" value="nRc.2.0.1.t38870-RA"/>
    <property type="gene ID" value="nRc.2.0.1.g38870"/>
</dbReference>
<feature type="domain" description="Myb/SANT-like DNA-binding" evidence="4">
    <location>
        <begin position="7"/>
        <end position="59"/>
    </location>
</feature>
<protein>
    <recommendedName>
        <fullName evidence="2">Regulatory protein zeste</fullName>
    </recommendedName>
</protein>
<evidence type="ECO:0000313" key="6">
    <source>
        <dbReference type="WBParaSite" id="nRc.2.0.1.t38870-RA"/>
    </source>
</evidence>
<evidence type="ECO:0000256" key="2">
    <source>
        <dbReference type="ARBA" id="ARBA00016807"/>
    </source>
</evidence>
<evidence type="ECO:0000259" key="4">
    <source>
        <dbReference type="Pfam" id="PF13873"/>
    </source>
</evidence>
<evidence type="ECO:0000313" key="5">
    <source>
        <dbReference type="Proteomes" id="UP000887565"/>
    </source>
</evidence>
<comment type="function">
    <text evidence="3">Involved in transvection phenomena (= synapsis-dependent gene expression), where the synaptic pairing of chromosomes carrying genes with which zeste interacts influences the expression of these genes. Zeste binds to DNA and stimulates transcription from a nearby promoter.</text>
</comment>
<comment type="subunit">
    <text evidence="1">Self-associates forming complexes of several hundred monomers.</text>
</comment>
<accession>A0A915KJ68</accession>
<evidence type="ECO:0000256" key="1">
    <source>
        <dbReference type="ARBA" id="ARBA00011764"/>
    </source>
</evidence>
<dbReference type="AlphaFoldDB" id="A0A915KJ68"/>
<proteinExistence type="predicted"/>
<reference evidence="6" key="1">
    <citation type="submission" date="2022-11" db="UniProtKB">
        <authorList>
            <consortium name="WormBaseParasite"/>
        </authorList>
    </citation>
    <scope>IDENTIFICATION</scope>
</reference>
<dbReference type="Proteomes" id="UP000887565">
    <property type="component" value="Unplaced"/>
</dbReference>
<keyword evidence="5" id="KW-1185">Reference proteome</keyword>
<sequence>MTEKIYFLLERVKQKANIIENKRTDNVYAGANKAWKDIAEMFSSNPDYQPRTEKQLEEK</sequence>
<dbReference type="Pfam" id="PF13873">
    <property type="entry name" value="Myb_DNA-bind_5"/>
    <property type="match status" value="1"/>
</dbReference>